<dbReference type="OrthoDB" id="6159398at2759"/>
<dbReference type="PROSITE" id="PS50835">
    <property type="entry name" value="IG_LIKE"/>
    <property type="match status" value="2"/>
</dbReference>
<evidence type="ECO:0000313" key="4">
    <source>
        <dbReference type="Proteomes" id="UP000230750"/>
    </source>
</evidence>
<protein>
    <recommendedName>
        <fullName evidence="2">Ig-like domain-containing protein</fullName>
    </recommendedName>
</protein>
<dbReference type="EMBL" id="MRZV01000656">
    <property type="protein sequence ID" value="PIK46266.1"/>
    <property type="molecule type" value="Genomic_DNA"/>
</dbReference>
<keyword evidence="1" id="KW-0812">Transmembrane</keyword>
<evidence type="ECO:0000259" key="2">
    <source>
        <dbReference type="PROSITE" id="PS50835"/>
    </source>
</evidence>
<accession>A0A2G8KE41</accession>
<feature type="transmembrane region" description="Helical" evidence="1">
    <location>
        <begin position="411"/>
        <end position="433"/>
    </location>
</feature>
<organism evidence="3 4">
    <name type="scientific">Stichopus japonicus</name>
    <name type="common">Sea cucumber</name>
    <dbReference type="NCBI Taxonomy" id="307972"/>
    <lineage>
        <taxon>Eukaryota</taxon>
        <taxon>Metazoa</taxon>
        <taxon>Echinodermata</taxon>
        <taxon>Eleutherozoa</taxon>
        <taxon>Echinozoa</taxon>
        <taxon>Holothuroidea</taxon>
        <taxon>Aspidochirotacea</taxon>
        <taxon>Aspidochirotida</taxon>
        <taxon>Stichopodidae</taxon>
        <taxon>Apostichopus</taxon>
    </lineage>
</organism>
<feature type="domain" description="Ig-like" evidence="2">
    <location>
        <begin position="290"/>
        <end position="393"/>
    </location>
</feature>
<feature type="transmembrane region" description="Helical" evidence="1">
    <location>
        <begin position="618"/>
        <end position="636"/>
    </location>
</feature>
<name>A0A2G8KE41_STIJA</name>
<dbReference type="PANTHER" id="PTHR46312:SF2">
    <property type="entry name" value="NUCLEOTIDE-BINDING OLIGOMERIZATION DOMAIN-CONTAINING PROTEIN 2-LIKE"/>
    <property type="match status" value="1"/>
</dbReference>
<dbReference type="AlphaFoldDB" id="A0A2G8KE41"/>
<proteinExistence type="predicted"/>
<feature type="domain" description="Ig-like" evidence="2">
    <location>
        <begin position="117"/>
        <end position="199"/>
    </location>
</feature>
<comment type="caution">
    <text evidence="3">The sequence shown here is derived from an EMBL/GenBank/DDBJ whole genome shotgun (WGS) entry which is preliminary data.</text>
</comment>
<reference evidence="3 4" key="1">
    <citation type="journal article" date="2017" name="PLoS Biol.">
        <title>The sea cucumber genome provides insights into morphological evolution and visceral regeneration.</title>
        <authorList>
            <person name="Zhang X."/>
            <person name="Sun L."/>
            <person name="Yuan J."/>
            <person name="Sun Y."/>
            <person name="Gao Y."/>
            <person name="Zhang L."/>
            <person name="Li S."/>
            <person name="Dai H."/>
            <person name="Hamel J.F."/>
            <person name="Liu C."/>
            <person name="Yu Y."/>
            <person name="Liu S."/>
            <person name="Lin W."/>
            <person name="Guo K."/>
            <person name="Jin S."/>
            <person name="Xu P."/>
            <person name="Storey K.B."/>
            <person name="Huan P."/>
            <person name="Zhang T."/>
            <person name="Zhou Y."/>
            <person name="Zhang J."/>
            <person name="Lin C."/>
            <person name="Li X."/>
            <person name="Xing L."/>
            <person name="Huo D."/>
            <person name="Sun M."/>
            <person name="Wang L."/>
            <person name="Mercier A."/>
            <person name="Li F."/>
            <person name="Yang H."/>
            <person name="Xiang J."/>
        </authorList>
    </citation>
    <scope>NUCLEOTIDE SEQUENCE [LARGE SCALE GENOMIC DNA]</scope>
    <source>
        <strain evidence="3">Shaxun</strain>
        <tissue evidence="3">Muscle</tissue>
    </source>
</reference>
<evidence type="ECO:0000313" key="3">
    <source>
        <dbReference type="EMBL" id="PIK46266.1"/>
    </source>
</evidence>
<gene>
    <name evidence="3" type="ORF">BSL78_16873</name>
</gene>
<evidence type="ECO:0000256" key="1">
    <source>
        <dbReference type="SAM" id="Phobius"/>
    </source>
</evidence>
<dbReference type="InterPro" id="IPR007110">
    <property type="entry name" value="Ig-like_dom"/>
</dbReference>
<dbReference type="Proteomes" id="UP000230750">
    <property type="component" value="Unassembled WGS sequence"/>
</dbReference>
<keyword evidence="1" id="KW-0472">Membrane</keyword>
<dbReference type="STRING" id="307972.A0A2G8KE41"/>
<sequence>MCAPLQYLELFQSGTVQCAFEEGYLGIQWYDSTTIGTPPIITFVKSVKGGSGYLSRDYDVYPNGSLIITNVTLHHERIFSVSFAASEDEPIKDWIIQVKSKVIKRCEDQPNVCLFVNNQLSSINCVVENVRPNVSLAWYQRISNHDQLLTAWSNVTASQGNTFTSLASLQLARELPLLSVFVCKVEDNKWLFNEDEAVAILEGQDVDPKDNPVKQYFEVNSEMTLSCNEGNVVIWKRSLDVDGQTEVILISINNLKNSVNQTYNQDYRLGSNGSLILHRPKWHHAESPNPPYIIIEGCTPPQSCVLEVKQEGNITCSVLGIRPEVELMWKSQYDKNDFSMSGQEVKANEREGSFDVFLSGNFKFGANFADEITLECLVVGSNADLFHMSTKVKLIPKFEESSDSEKEVPTVFLIVTILALVIIVTIAVLLVLFKVVRRKPRKQEGHNAEEAAPMMNFQIDDTERFIQESKTSYAVLYDAVQPIPYIKDRLFCVNRIYVEGGMEKLDDMKTLNLNWKPVESHNEILKQYYWMATMNTLTKKVLIQISHKFLVKICFKMQSFLLTTRSFCLPKNIAPQAHRLRLTGFNDSARDQYIYKAVAGNDRESAEVIKRKLQQNPVLGDLCQVPLFFVMFAHMTHESKELQTFKSVTSFFRYMISCFHSHSRNKIKDVNIQRKNEELERRHNELNKVAFEALSGDKQDIQWGSEILQKRLGEDFYDLYNHIGILVEEEVLENVPQSVVHMQYTKKVRFYHKLFCEWYAAHYIASVLSETNNISNSEREYEDMDKLLSNMDPFDLQYVYRFACGLNKSASDKIIRYLQESVKDQRFAALCFLEQVEQTDDITDAIKQMVSKPVKISADDSNLLQRSTLQILEFATKMQVPISCVHLNKSCDQFDKASFVLKSGLMLPKLLTVEKILIEIAQNGREPRTLGKDELTQIFNLGMDSQQLKELSFDGCLLPIPFPVDTIPAHMKSKEVKVTWRRYGYRLNLRSGDWKVDDPNTVSRLCSEMIEIRNEHSYLLQKCTIELLHNASKCNVSISDLWLINSFRTTDGVYIILRSKLRLACPSSVEKLWIQEDKNEITETSCLEIMKFVQQSKQIKELVFYRCLVPRFISPESIPTTMTSGSKKVSWNPKQQYYNLNVNSGRWFNQRSEKEMTDEEYADITSR</sequence>
<keyword evidence="1" id="KW-1133">Transmembrane helix</keyword>
<keyword evidence="4" id="KW-1185">Reference proteome</keyword>
<dbReference type="PANTHER" id="PTHR46312">
    <property type="entry name" value="NACHT DOMAIN-CONTAINING PROTEIN"/>
    <property type="match status" value="1"/>
</dbReference>